<dbReference type="AlphaFoldDB" id="A0A822XLZ3"/>
<proteinExistence type="predicted"/>
<evidence type="ECO:0000313" key="3">
    <source>
        <dbReference type="Proteomes" id="UP000607653"/>
    </source>
</evidence>
<dbReference type="Proteomes" id="UP000607653">
    <property type="component" value="Unassembled WGS sequence"/>
</dbReference>
<accession>A0A822XLZ3</accession>
<dbReference type="EMBL" id="DUZY01000001">
    <property type="protein sequence ID" value="DAD22624.1"/>
    <property type="molecule type" value="Genomic_DNA"/>
</dbReference>
<protein>
    <submittedName>
        <fullName evidence="2">Uncharacterized protein</fullName>
    </submittedName>
</protein>
<feature type="transmembrane region" description="Helical" evidence="1">
    <location>
        <begin position="44"/>
        <end position="62"/>
    </location>
</feature>
<comment type="caution">
    <text evidence="2">The sequence shown here is derived from an EMBL/GenBank/DDBJ whole genome shotgun (WGS) entry which is preliminary data.</text>
</comment>
<gene>
    <name evidence="2" type="ORF">HUJ06_024087</name>
</gene>
<evidence type="ECO:0000256" key="1">
    <source>
        <dbReference type="SAM" id="Phobius"/>
    </source>
</evidence>
<name>A0A822XLZ3_NELNU</name>
<organism evidence="2 3">
    <name type="scientific">Nelumbo nucifera</name>
    <name type="common">Sacred lotus</name>
    <dbReference type="NCBI Taxonomy" id="4432"/>
    <lineage>
        <taxon>Eukaryota</taxon>
        <taxon>Viridiplantae</taxon>
        <taxon>Streptophyta</taxon>
        <taxon>Embryophyta</taxon>
        <taxon>Tracheophyta</taxon>
        <taxon>Spermatophyta</taxon>
        <taxon>Magnoliopsida</taxon>
        <taxon>Proteales</taxon>
        <taxon>Nelumbonaceae</taxon>
        <taxon>Nelumbo</taxon>
    </lineage>
</organism>
<keyword evidence="1" id="KW-1133">Transmembrane helix</keyword>
<sequence length="121" mass="13023">MSCETNPEPKTASPSSALFQHVCFIETGVLGWVLFFGLGLSDDGGGGVFLLSLFWSLLLYSFRLGSMFWFGLSDDGGGGVLFSFTLHNYMSREAAKSSKSISLAKLILGLAKKEKGKDLKG</sequence>
<keyword evidence="3" id="KW-1185">Reference proteome</keyword>
<evidence type="ECO:0000313" key="2">
    <source>
        <dbReference type="EMBL" id="DAD22624.1"/>
    </source>
</evidence>
<reference evidence="2 3" key="1">
    <citation type="journal article" date="2020" name="Mol. Biol. Evol.">
        <title>Distinct Expression and Methylation Patterns for Genes with Different Fates following a Single Whole-Genome Duplication in Flowering Plants.</title>
        <authorList>
            <person name="Shi T."/>
            <person name="Rahmani R.S."/>
            <person name="Gugger P.F."/>
            <person name="Wang M."/>
            <person name="Li H."/>
            <person name="Zhang Y."/>
            <person name="Li Z."/>
            <person name="Wang Q."/>
            <person name="Van de Peer Y."/>
            <person name="Marchal K."/>
            <person name="Chen J."/>
        </authorList>
    </citation>
    <scope>NUCLEOTIDE SEQUENCE [LARGE SCALE GENOMIC DNA]</scope>
    <source>
        <tissue evidence="2">Leaf</tissue>
    </source>
</reference>
<feature type="transmembrane region" description="Helical" evidence="1">
    <location>
        <begin position="18"/>
        <end position="38"/>
    </location>
</feature>
<keyword evidence="1" id="KW-0812">Transmembrane</keyword>
<keyword evidence="1" id="KW-0472">Membrane</keyword>